<organism evidence="1">
    <name type="scientific">freshwater metagenome</name>
    <dbReference type="NCBI Taxonomy" id="449393"/>
    <lineage>
        <taxon>unclassified sequences</taxon>
        <taxon>metagenomes</taxon>
        <taxon>ecological metagenomes</taxon>
    </lineage>
</organism>
<dbReference type="Pfam" id="PF07920">
    <property type="entry name" value="DUF1684"/>
    <property type="match status" value="1"/>
</dbReference>
<dbReference type="InterPro" id="IPR012467">
    <property type="entry name" value="DUF1684"/>
</dbReference>
<sequence>MNDFAEWVETRNKQWRNPTGFLAVTGMHWLSETPQSFGDVTGEWWAIGHTVHAKGYEGSAEEQSWTLEPRAEMQIPMTGGALEIASRGGNMVLRPRHSDSKMFDLFDGVITYDYNPDFKVVATLEENLRDVPISSVIGDLGISMESAGTLVFNLGEDEVRLTAFTRPNPEVLYVIFRDATSGKETYGTGRNVSATHLEGDKWQIDFNKSANFPCAYTDFATCPVAPIENHLKVEIAAGEKTPKIKSTADGVVTH</sequence>
<gene>
    <name evidence="1" type="ORF">UFOPK3837_00294</name>
</gene>
<accession>A0A6J7K1N7</accession>
<dbReference type="PANTHER" id="PTHR41913">
    <property type="entry name" value="DUF1684 DOMAIN-CONTAINING PROTEIN"/>
    <property type="match status" value="1"/>
</dbReference>
<proteinExistence type="predicted"/>
<reference evidence="1" key="1">
    <citation type="submission" date="2020-05" db="EMBL/GenBank/DDBJ databases">
        <authorList>
            <person name="Chiriac C."/>
            <person name="Salcher M."/>
            <person name="Ghai R."/>
            <person name="Kavagutti S V."/>
        </authorList>
    </citation>
    <scope>NUCLEOTIDE SEQUENCE</scope>
</reference>
<evidence type="ECO:0000313" key="1">
    <source>
        <dbReference type="EMBL" id="CAB4948889.1"/>
    </source>
</evidence>
<dbReference type="AlphaFoldDB" id="A0A6J7K1N7"/>
<dbReference type="EMBL" id="CAFBNO010000006">
    <property type="protein sequence ID" value="CAB4948889.1"/>
    <property type="molecule type" value="Genomic_DNA"/>
</dbReference>
<name>A0A6J7K1N7_9ZZZZ</name>
<protein>
    <submittedName>
        <fullName evidence="1">Unannotated protein</fullName>
    </submittedName>
</protein>
<dbReference type="PANTHER" id="PTHR41913:SF1">
    <property type="entry name" value="DUF1684 DOMAIN-CONTAINING PROTEIN"/>
    <property type="match status" value="1"/>
</dbReference>